<reference evidence="1 2" key="1">
    <citation type="submission" date="2019-07" db="EMBL/GenBank/DDBJ databases">
        <authorList>
            <person name="Kim J."/>
        </authorList>
    </citation>
    <scope>NUCLEOTIDE SEQUENCE [LARGE SCALE GENOMIC DNA]</scope>
    <source>
        <strain evidence="1 2">JC52</strain>
    </source>
</reference>
<comment type="caution">
    <text evidence="1">The sequence shown here is derived from an EMBL/GenBank/DDBJ whole genome shotgun (WGS) entry which is preliminary data.</text>
</comment>
<keyword evidence="2" id="KW-1185">Reference proteome</keyword>
<dbReference type="EMBL" id="VNJI01000011">
    <property type="protein sequence ID" value="TVY09933.1"/>
    <property type="molecule type" value="Genomic_DNA"/>
</dbReference>
<dbReference type="Proteomes" id="UP000317036">
    <property type="component" value="Unassembled WGS sequence"/>
</dbReference>
<name>A0A559KCU6_9BACL</name>
<organism evidence="1 2">
    <name type="scientific">Paenibacillus cremeus</name>
    <dbReference type="NCBI Taxonomy" id="2163881"/>
    <lineage>
        <taxon>Bacteria</taxon>
        <taxon>Bacillati</taxon>
        <taxon>Bacillota</taxon>
        <taxon>Bacilli</taxon>
        <taxon>Bacillales</taxon>
        <taxon>Paenibacillaceae</taxon>
        <taxon>Paenibacillus</taxon>
    </lineage>
</organism>
<sequence>MYYDSQEHVYFADTLPDATGGHWTLSLLESDKLDQATLKQLTEQYKGRSIVIVYTGSLETDDEIEIISSEFVKDADTYAN</sequence>
<evidence type="ECO:0000313" key="1">
    <source>
        <dbReference type="EMBL" id="TVY09933.1"/>
    </source>
</evidence>
<accession>A0A559KCU6</accession>
<gene>
    <name evidence="1" type="ORF">FPZ49_11215</name>
</gene>
<evidence type="ECO:0000313" key="2">
    <source>
        <dbReference type="Proteomes" id="UP000317036"/>
    </source>
</evidence>
<proteinExistence type="predicted"/>
<dbReference type="AlphaFoldDB" id="A0A559KCU6"/>
<protein>
    <submittedName>
        <fullName evidence="1">Uncharacterized protein</fullName>
    </submittedName>
</protein>